<evidence type="ECO:0000313" key="5">
    <source>
        <dbReference type="EMBL" id="CAE2291027.1"/>
    </source>
</evidence>
<feature type="compositionally biased region" description="Basic residues" evidence="4">
    <location>
        <begin position="302"/>
        <end position="313"/>
    </location>
</feature>
<dbReference type="Pfam" id="PF12796">
    <property type="entry name" value="Ank_2"/>
    <property type="match status" value="2"/>
</dbReference>
<dbReference type="SUPFAM" id="SSF48403">
    <property type="entry name" value="Ankyrin repeat"/>
    <property type="match status" value="1"/>
</dbReference>
<dbReference type="Pfam" id="PF00023">
    <property type="entry name" value="Ank"/>
    <property type="match status" value="1"/>
</dbReference>
<accession>A0A7S4KD80</accession>
<dbReference type="InterPro" id="IPR050663">
    <property type="entry name" value="Ankyrin-SOCS_Box"/>
</dbReference>
<proteinExistence type="predicted"/>
<dbReference type="PROSITE" id="PS50088">
    <property type="entry name" value="ANK_REPEAT"/>
    <property type="match status" value="4"/>
</dbReference>
<gene>
    <name evidence="5" type="ORF">GTHE00462_LOCUS11190</name>
</gene>
<dbReference type="SMART" id="SM00248">
    <property type="entry name" value="ANK"/>
    <property type="match status" value="7"/>
</dbReference>
<evidence type="ECO:0000256" key="4">
    <source>
        <dbReference type="SAM" id="MobiDB-lite"/>
    </source>
</evidence>
<evidence type="ECO:0000256" key="3">
    <source>
        <dbReference type="PROSITE-ProRule" id="PRU00023"/>
    </source>
</evidence>
<dbReference type="GO" id="GO:0000976">
    <property type="term" value="F:transcription cis-regulatory region binding"/>
    <property type="evidence" value="ECO:0007669"/>
    <property type="project" value="TreeGrafter"/>
</dbReference>
<dbReference type="PROSITE" id="PS50297">
    <property type="entry name" value="ANK_REP_REGION"/>
    <property type="match status" value="4"/>
</dbReference>
<protein>
    <submittedName>
        <fullName evidence="5">Uncharacterized protein</fullName>
    </submittedName>
</protein>
<evidence type="ECO:0000256" key="2">
    <source>
        <dbReference type="ARBA" id="ARBA00023043"/>
    </source>
</evidence>
<sequence>MSGSSAKRLHEVAKLGKLDEVREALKQEAVTSRDQWGETPLHWASSPAVAKALLDAMADVNSVDPTGDLPLHWASEHGQVEVMKVLLQNAANVNARNQRGETALHAAASSQSWSAVKLLIENKADVLAANVRGESALNFSVRSGDLNSAKALIKAGSRVRDACADGTTVLHDATLHGPAQLVKLLTQCKADVNATTASGKSVLDFALRRKNQEILDELAEQGLDLNFLAKAAQARGEGWTPLHIAAEAGSYKLCQAAIKKGIKFQDPEARNSQKQTAADVARQSPFAKDSLVKYLEDEIQVKRRSQGRNKKGEHRQDLEGSAPV</sequence>
<dbReference type="InterPro" id="IPR002110">
    <property type="entry name" value="Ankyrin_rpt"/>
</dbReference>
<keyword evidence="2 3" id="KW-0040">ANK repeat</keyword>
<feature type="repeat" description="ANK" evidence="3">
    <location>
        <begin position="165"/>
        <end position="197"/>
    </location>
</feature>
<feature type="region of interest" description="Disordered" evidence="4">
    <location>
        <begin position="302"/>
        <end position="324"/>
    </location>
</feature>
<feature type="repeat" description="ANK" evidence="3">
    <location>
        <begin position="66"/>
        <end position="98"/>
    </location>
</feature>
<feature type="repeat" description="ANK" evidence="3">
    <location>
        <begin position="237"/>
        <end position="269"/>
    </location>
</feature>
<dbReference type="InterPro" id="IPR036770">
    <property type="entry name" value="Ankyrin_rpt-contain_sf"/>
</dbReference>
<reference evidence="5" key="1">
    <citation type="submission" date="2021-01" db="EMBL/GenBank/DDBJ databases">
        <authorList>
            <person name="Corre E."/>
            <person name="Pelletier E."/>
            <person name="Niang G."/>
            <person name="Scheremetjew M."/>
            <person name="Finn R."/>
            <person name="Kale V."/>
            <person name="Holt S."/>
            <person name="Cochrane G."/>
            <person name="Meng A."/>
            <person name="Brown T."/>
            <person name="Cohen L."/>
        </authorList>
    </citation>
    <scope>NUCLEOTIDE SEQUENCE</scope>
    <source>
        <strain evidence="5">CCMP 2712</strain>
    </source>
</reference>
<dbReference type="GO" id="GO:0045944">
    <property type="term" value="P:positive regulation of transcription by RNA polymerase II"/>
    <property type="evidence" value="ECO:0007669"/>
    <property type="project" value="TreeGrafter"/>
</dbReference>
<dbReference type="EMBL" id="HBKN01014383">
    <property type="protein sequence ID" value="CAE2291027.1"/>
    <property type="molecule type" value="Transcribed_RNA"/>
</dbReference>
<keyword evidence="1" id="KW-0677">Repeat</keyword>
<feature type="repeat" description="ANK" evidence="3">
    <location>
        <begin position="99"/>
        <end position="131"/>
    </location>
</feature>
<dbReference type="Pfam" id="PF13606">
    <property type="entry name" value="Ank_3"/>
    <property type="match status" value="1"/>
</dbReference>
<dbReference type="PANTHER" id="PTHR24193:SF127">
    <property type="entry name" value="ANKYRIN REPEAT DOMAIN-CONTAINING PROTEIN"/>
    <property type="match status" value="1"/>
</dbReference>
<evidence type="ECO:0000256" key="1">
    <source>
        <dbReference type="ARBA" id="ARBA00022737"/>
    </source>
</evidence>
<organism evidence="5">
    <name type="scientific">Guillardia theta</name>
    <name type="common">Cryptophyte</name>
    <name type="synonym">Cryptomonas phi</name>
    <dbReference type="NCBI Taxonomy" id="55529"/>
    <lineage>
        <taxon>Eukaryota</taxon>
        <taxon>Cryptophyceae</taxon>
        <taxon>Pyrenomonadales</taxon>
        <taxon>Geminigeraceae</taxon>
        <taxon>Guillardia</taxon>
    </lineage>
</organism>
<dbReference type="AlphaFoldDB" id="A0A7S4KD80"/>
<name>A0A7S4KD80_GUITH</name>
<dbReference type="GO" id="GO:0005634">
    <property type="term" value="C:nucleus"/>
    <property type="evidence" value="ECO:0007669"/>
    <property type="project" value="TreeGrafter"/>
</dbReference>
<dbReference type="PANTHER" id="PTHR24193">
    <property type="entry name" value="ANKYRIN REPEAT PROTEIN"/>
    <property type="match status" value="1"/>
</dbReference>
<dbReference type="Gene3D" id="1.25.40.20">
    <property type="entry name" value="Ankyrin repeat-containing domain"/>
    <property type="match status" value="4"/>
</dbReference>